<dbReference type="InterPro" id="IPR014284">
    <property type="entry name" value="RNA_pol_sigma-70_dom"/>
</dbReference>
<evidence type="ECO:0000313" key="8">
    <source>
        <dbReference type="EMBL" id="GII39664.1"/>
    </source>
</evidence>
<accession>A0A8J3XG46</accession>
<comment type="similarity">
    <text evidence="1">Belongs to the sigma-70 factor family. ECF subfamily.</text>
</comment>
<dbReference type="Proteomes" id="UP000622547">
    <property type="component" value="Unassembled WGS sequence"/>
</dbReference>
<protein>
    <submittedName>
        <fullName evidence="8">RNA polymerase sigma factor</fullName>
    </submittedName>
</protein>
<dbReference type="Pfam" id="PF20239">
    <property type="entry name" value="DUF6596"/>
    <property type="match status" value="1"/>
</dbReference>
<dbReference type="GO" id="GO:0016987">
    <property type="term" value="F:sigma factor activity"/>
    <property type="evidence" value="ECO:0007669"/>
    <property type="project" value="UniProtKB-KW"/>
</dbReference>
<dbReference type="Pfam" id="PF08281">
    <property type="entry name" value="Sigma70_r4_2"/>
    <property type="match status" value="1"/>
</dbReference>
<sequence>MGTADVEAVWRIESARIVAALTRFTGDFGLAEDAAQEAVAEALVSWPLASPANPAGWLMATARRRAIDAIRRRTALHDRYALLAADSAVDEEIDPDKIDDVLALMFISCHPVLSPEARVALTLRVVAGLSSEEIARAFLVSVPTVQARITRGKKTIAAAGVPFELPPAAERRERLGGVLSVIYVIFTEGSTATSGDRLLRPDVAYEAIRLARTLAALQPAEPEVHGLLALCELTAARFPARTGPDGSPILLEDQDRRRWDISAIRRGLTALSKASTRGLGAYGLQAAIAATHASAPSVEATDWDRIVVLYEALGRVAPSPVVELNRAVAVAMASGPAQALAIVDELIASDRLPGSHLVPTVRGELLARLGRRPEARAELELAARLCANQRERSVLLRKAATLG</sequence>
<evidence type="ECO:0000256" key="2">
    <source>
        <dbReference type="ARBA" id="ARBA00023015"/>
    </source>
</evidence>
<evidence type="ECO:0000259" key="6">
    <source>
        <dbReference type="Pfam" id="PF08281"/>
    </source>
</evidence>
<dbReference type="InterPro" id="IPR046531">
    <property type="entry name" value="DUF6596"/>
</dbReference>
<dbReference type="InterPro" id="IPR013325">
    <property type="entry name" value="RNA_pol_sigma_r2"/>
</dbReference>
<keyword evidence="2" id="KW-0805">Transcription regulation</keyword>
<dbReference type="GO" id="GO:0006352">
    <property type="term" value="P:DNA-templated transcription initiation"/>
    <property type="evidence" value="ECO:0007669"/>
    <property type="project" value="InterPro"/>
</dbReference>
<dbReference type="InterPro" id="IPR013249">
    <property type="entry name" value="RNA_pol_sigma70_r4_t2"/>
</dbReference>
<feature type="domain" description="RNA polymerase sigma-70 region 2" evidence="5">
    <location>
        <begin position="16"/>
        <end position="74"/>
    </location>
</feature>
<feature type="domain" description="DUF6596" evidence="7">
    <location>
        <begin position="174"/>
        <end position="274"/>
    </location>
</feature>
<proteinExistence type="inferred from homology"/>
<feature type="domain" description="RNA polymerase sigma factor 70 region 4 type 2" evidence="6">
    <location>
        <begin position="106"/>
        <end position="155"/>
    </location>
</feature>
<dbReference type="Pfam" id="PF04542">
    <property type="entry name" value="Sigma70_r2"/>
    <property type="match status" value="1"/>
</dbReference>
<dbReference type="EMBL" id="BOOP01000021">
    <property type="protein sequence ID" value="GII39664.1"/>
    <property type="molecule type" value="Genomic_DNA"/>
</dbReference>
<gene>
    <name evidence="8" type="ORF">Pph01_46670</name>
</gene>
<dbReference type="RefSeq" id="WP_204075241.1">
    <property type="nucleotide sequence ID" value="NZ_BAABHI010000032.1"/>
</dbReference>
<name>A0A8J3XG46_9ACTN</name>
<keyword evidence="4" id="KW-0804">Transcription</keyword>
<reference evidence="8 9" key="1">
    <citation type="submission" date="2021-01" db="EMBL/GenBank/DDBJ databases">
        <title>Whole genome shotgun sequence of Planotetraspora phitsanulokensis NBRC 104273.</title>
        <authorList>
            <person name="Komaki H."/>
            <person name="Tamura T."/>
        </authorList>
    </citation>
    <scope>NUCLEOTIDE SEQUENCE [LARGE SCALE GENOMIC DNA]</scope>
    <source>
        <strain evidence="8 9">NBRC 104273</strain>
    </source>
</reference>
<evidence type="ECO:0000256" key="3">
    <source>
        <dbReference type="ARBA" id="ARBA00023082"/>
    </source>
</evidence>
<dbReference type="SUPFAM" id="SSF88946">
    <property type="entry name" value="Sigma2 domain of RNA polymerase sigma factors"/>
    <property type="match status" value="1"/>
</dbReference>
<dbReference type="PANTHER" id="PTHR47756:SF2">
    <property type="entry name" value="BLL6612 PROTEIN"/>
    <property type="match status" value="1"/>
</dbReference>
<evidence type="ECO:0000256" key="1">
    <source>
        <dbReference type="ARBA" id="ARBA00010641"/>
    </source>
</evidence>
<keyword evidence="9" id="KW-1185">Reference proteome</keyword>
<dbReference type="PANTHER" id="PTHR47756">
    <property type="entry name" value="BLL6612 PROTEIN-RELATED"/>
    <property type="match status" value="1"/>
</dbReference>
<dbReference type="Gene3D" id="1.10.1740.10">
    <property type="match status" value="1"/>
</dbReference>
<dbReference type="InterPro" id="IPR013324">
    <property type="entry name" value="RNA_pol_sigma_r3/r4-like"/>
</dbReference>
<keyword evidence="3" id="KW-0731">Sigma factor</keyword>
<comment type="caution">
    <text evidence="8">The sequence shown here is derived from an EMBL/GenBank/DDBJ whole genome shotgun (WGS) entry which is preliminary data.</text>
</comment>
<dbReference type="NCBIfam" id="TIGR02937">
    <property type="entry name" value="sigma70-ECF"/>
    <property type="match status" value="1"/>
</dbReference>
<dbReference type="InterPro" id="IPR036388">
    <property type="entry name" value="WH-like_DNA-bd_sf"/>
</dbReference>
<dbReference type="Gene3D" id="1.10.10.10">
    <property type="entry name" value="Winged helix-like DNA-binding domain superfamily/Winged helix DNA-binding domain"/>
    <property type="match status" value="1"/>
</dbReference>
<evidence type="ECO:0000256" key="4">
    <source>
        <dbReference type="ARBA" id="ARBA00023163"/>
    </source>
</evidence>
<evidence type="ECO:0000259" key="5">
    <source>
        <dbReference type="Pfam" id="PF04542"/>
    </source>
</evidence>
<dbReference type="SUPFAM" id="SSF88659">
    <property type="entry name" value="Sigma3 and sigma4 domains of RNA polymerase sigma factors"/>
    <property type="match status" value="1"/>
</dbReference>
<dbReference type="GO" id="GO:0003677">
    <property type="term" value="F:DNA binding"/>
    <property type="evidence" value="ECO:0007669"/>
    <property type="project" value="InterPro"/>
</dbReference>
<dbReference type="AlphaFoldDB" id="A0A8J3XG46"/>
<evidence type="ECO:0000313" key="9">
    <source>
        <dbReference type="Proteomes" id="UP000622547"/>
    </source>
</evidence>
<dbReference type="InterPro" id="IPR007627">
    <property type="entry name" value="RNA_pol_sigma70_r2"/>
</dbReference>
<organism evidence="8 9">
    <name type="scientific">Planotetraspora phitsanulokensis</name>
    <dbReference type="NCBI Taxonomy" id="575192"/>
    <lineage>
        <taxon>Bacteria</taxon>
        <taxon>Bacillati</taxon>
        <taxon>Actinomycetota</taxon>
        <taxon>Actinomycetes</taxon>
        <taxon>Streptosporangiales</taxon>
        <taxon>Streptosporangiaceae</taxon>
        <taxon>Planotetraspora</taxon>
    </lineage>
</organism>
<evidence type="ECO:0000259" key="7">
    <source>
        <dbReference type="Pfam" id="PF20239"/>
    </source>
</evidence>